<dbReference type="RefSeq" id="WP_035547381.1">
    <property type="nucleotide sequence ID" value="NZ_AWFH01000001.1"/>
</dbReference>
<dbReference type="STRING" id="1280948.HY36_01755"/>
<dbReference type="Gene3D" id="1.10.287.130">
    <property type="match status" value="1"/>
</dbReference>
<feature type="modified residue" description="4-aspartylphosphate" evidence="5">
    <location>
        <position position="421"/>
    </location>
</feature>
<dbReference type="PROSITE" id="PS50109">
    <property type="entry name" value="HIS_KIN"/>
    <property type="match status" value="1"/>
</dbReference>
<dbReference type="SUPFAM" id="SSF52172">
    <property type="entry name" value="CheY-like"/>
    <property type="match status" value="1"/>
</dbReference>
<dbReference type="SUPFAM" id="SSF55874">
    <property type="entry name" value="ATPase domain of HSP90 chaperone/DNA topoisomerase II/histidine kinase"/>
    <property type="match status" value="1"/>
</dbReference>
<dbReference type="PROSITE" id="PS50110">
    <property type="entry name" value="RESPONSE_REGULATORY"/>
    <property type="match status" value="1"/>
</dbReference>
<dbReference type="CDD" id="cd00082">
    <property type="entry name" value="HisKA"/>
    <property type="match status" value="1"/>
</dbReference>
<dbReference type="EMBL" id="AWFH01000001">
    <property type="protein sequence ID" value="KCZ65131.1"/>
    <property type="molecule type" value="Genomic_DNA"/>
</dbReference>
<keyword evidence="10" id="KW-1185">Reference proteome</keyword>
<dbReference type="PANTHER" id="PTHR45339:SF1">
    <property type="entry name" value="HYBRID SIGNAL TRANSDUCTION HISTIDINE KINASE J"/>
    <property type="match status" value="1"/>
</dbReference>
<dbReference type="Pfam" id="PF00072">
    <property type="entry name" value="Response_reg"/>
    <property type="match status" value="1"/>
</dbReference>
<evidence type="ECO:0000313" key="9">
    <source>
        <dbReference type="EMBL" id="KCZ65131.1"/>
    </source>
</evidence>
<evidence type="ECO:0000256" key="5">
    <source>
        <dbReference type="PROSITE-ProRule" id="PRU00169"/>
    </source>
</evidence>
<keyword evidence="4" id="KW-0902">Two-component regulatory system</keyword>
<reference evidence="9 10" key="1">
    <citation type="journal article" date="2014" name="Antonie Van Leeuwenhoek">
        <title>Hyphomonas beringensis sp. nov. and Hyphomonas chukchiensis sp. nov., isolated from surface seawater of the Bering Sea and Chukchi Sea.</title>
        <authorList>
            <person name="Li C."/>
            <person name="Lai Q."/>
            <person name="Li G."/>
            <person name="Dong C."/>
            <person name="Wang J."/>
            <person name="Liao Y."/>
            <person name="Shao Z."/>
        </authorList>
    </citation>
    <scope>NUCLEOTIDE SEQUENCE [LARGE SCALE GENOMIC DNA]</scope>
    <source>
        <strain evidence="9 10">22II1-22F38</strain>
    </source>
</reference>
<keyword evidence="3 5" id="KW-0597">Phosphoprotein</keyword>
<reference evidence="8 11" key="2">
    <citation type="journal article" date="2018" name="Nat. Biotechnol.">
        <title>A standardized bacterial taxonomy based on genome phylogeny substantially revises the tree of life.</title>
        <authorList>
            <person name="Parks D.H."/>
            <person name="Chuvochina M."/>
            <person name="Waite D.W."/>
            <person name="Rinke C."/>
            <person name="Skarshewski A."/>
            <person name="Chaumeil P.A."/>
            <person name="Hugenholtz P."/>
        </authorList>
    </citation>
    <scope>NUCLEOTIDE SEQUENCE [LARGE SCALE GENOMIC DNA]</scope>
    <source>
        <strain evidence="8">UBA8557</strain>
    </source>
</reference>
<dbReference type="InterPro" id="IPR036097">
    <property type="entry name" value="HisK_dim/P_sf"/>
</dbReference>
<protein>
    <recommendedName>
        <fullName evidence="2">histidine kinase</fullName>
        <ecNumber evidence="2">2.7.13.3</ecNumber>
    </recommendedName>
</protein>
<dbReference type="eggNOG" id="COG2205">
    <property type="taxonomic scope" value="Bacteria"/>
</dbReference>
<dbReference type="Pfam" id="PF00512">
    <property type="entry name" value="HisKA"/>
    <property type="match status" value="1"/>
</dbReference>
<dbReference type="GO" id="GO:0000155">
    <property type="term" value="F:phosphorelay sensor kinase activity"/>
    <property type="evidence" value="ECO:0007669"/>
    <property type="project" value="InterPro"/>
</dbReference>
<evidence type="ECO:0000313" key="10">
    <source>
        <dbReference type="Proteomes" id="UP000024547"/>
    </source>
</evidence>
<evidence type="ECO:0000256" key="2">
    <source>
        <dbReference type="ARBA" id="ARBA00012438"/>
    </source>
</evidence>
<feature type="domain" description="Response regulatory" evidence="7">
    <location>
        <begin position="372"/>
        <end position="486"/>
    </location>
</feature>
<dbReference type="Pfam" id="PF02518">
    <property type="entry name" value="HATPase_c"/>
    <property type="match status" value="1"/>
</dbReference>
<dbReference type="CDD" id="cd16922">
    <property type="entry name" value="HATPase_EvgS-ArcB-TorS-like"/>
    <property type="match status" value="1"/>
</dbReference>
<dbReference type="PRINTS" id="PR00344">
    <property type="entry name" value="BCTRLSENSOR"/>
</dbReference>
<evidence type="ECO:0000313" key="11">
    <source>
        <dbReference type="Proteomes" id="UP000259173"/>
    </source>
</evidence>
<dbReference type="AlphaFoldDB" id="A0A059EBQ1"/>
<gene>
    <name evidence="8" type="ORF">DCG65_08310</name>
    <name evidence="9" type="ORF">HY36_01755</name>
</gene>
<accession>A0A059EBQ1</accession>
<dbReference type="InterPro" id="IPR003594">
    <property type="entry name" value="HATPase_dom"/>
</dbReference>
<evidence type="ECO:0000259" key="6">
    <source>
        <dbReference type="PROSITE" id="PS50109"/>
    </source>
</evidence>
<dbReference type="InterPro" id="IPR011006">
    <property type="entry name" value="CheY-like_superfamily"/>
</dbReference>
<evidence type="ECO:0000256" key="4">
    <source>
        <dbReference type="ARBA" id="ARBA00023012"/>
    </source>
</evidence>
<dbReference type="PANTHER" id="PTHR45339">
    <property type="entry name" value="HYBRID SIGNAL TRANSDUCTION HISTIDINE KINASE J"/>
    <property type="match status" value="1"/>
</dbReference>
<sequence>MTDASKSPEQVGKPEDTFLATASHEIRTPLNGILGTVSLLLETELAPAQREYAEAIRMSGARLLDLLNNVLDYARLDASAVDLEVENFCPVRLGREVIELLSPRAHAAGLDLAVRANPLPMPTYSGDAGRIRQILFNLVGNALKFTQQGAVLLDVIALEEGLKFRIIDTGPGIAEADRKNLFSAFTQSTTRDAFNDGGVGLGLAIVKRLTDLLGGKVEISGAPGLGTSFDVFLPLAKADMAPTHDLPKLEMTVGLVGLPAASTLAAAAALHGASVRTVLINPSNPDVPANVDVLLIGADLREMLVRSFASQKPSLVVLRPEDRGAIDRFRSLGCAGWLVRPLRASSIAERVFVVRSGELAPDEPEQKTGAGHVLIADDNPVNALIARRALESAGFSVTVASTGSEAVETVAQMTPDLVLMDLRMPVMDGFEAMRRIREHGGRMPIIAVSAEMNPNIEREAKAVGADGVAAKPLDAEALRTLAINWTIGAARREGAA</sequence>
<dbReference type="Gene3D" id="3.40.50.2300">
    <property type="match status" value="1"/>
</dbReference>
<dbReference type="CDD" id="cd17546">
    <property type="entry name" value="REC_hyHK_CKI1_RcsC-like"/>
    <property type="match status" value="1"/>
</dbReference>
<name>A0A059EBQ1_9PROT</name>
<evidence type="ECO:0000256" key="1">
    <source>
        <dbReference type="ARBA" id="ARBA00000085"/>
    </source>
</evidence>
<dbReference type="InterPro" id="IPR036890">
    <property type="entry name" value="HATPase_C_sf"/>
</dbReference>
<dbReference type="SMART" id="SM00448">
    <property type="entry name" value="REC"/>
    <property type="match status" value="1"/>
</dbReference>
<proteinExistence type="predicted"/>
<comment type="catalytic activity">
    <reaction evidence="1">
        <text>ATP + protein L-histidine = ADP + protein N-phospho-L-histidine.</text>
        <dbReference type="EC" id="2.7.13.3"/>
    </reaction>
</comment>
<organism evidence="9 10">
    <name type="scientific">Hyphomonas atlantica</name>
    <dbReference type="NCBI Taxonomy" id="1280948"/>
    <lineage>
        <taxon>Bacteria</taxon>
        <taxon>Pseudomonadati</taxon>
        <taxon>Pseudomonadota</taxon>
        <taxon>Alphaproteobacteria</taxon>
        <taxon>Hyphomonadales</taxon>
        <taxon>Hyphomonadaceae</taxon>
        <taxon>Hyphomonas</taxon>
    </lineage>
</organism>
<dbReference type="OrthoDB" id="9774458at2"/>
<dbReference type="InterPro" id="IPR003661">
    <property type="entry name" value="HisK_dim/P_dom"/>
</dbReference>
<evidence type="ECO:0000256" key="3">
    <source>
        <dbReference type="ARBA" id="ARBA00022553"/>
    </source>
</evidence>
<dbReference type="PATRIC" id="fig|1280948.3.peg.344"/>
<dbReference type="SUPFAM" id="SSF47384">
    <property type="entry name" value="Homodimeric domain of signal transducing histidine kinase"/>
    <property type="match status" value="1"/>
</dbReference>
<dbReference type="InterPro" id="IPR001789">
    <property type="entry name" value="Sig_transdc_resp-reg_receiver"/>
</dbReference>
<evidence type="ECO:0000259" key="7">
    <source>
        <dbReference type="PROSITE" id="PS50110"/>
    </source>
</evidence>
<dbReference type="SMART" id="SM00387">
    <property type="entry name" value="HATPase_c"/>
    <property type="match status" value="1"/>
</dbReference>
<dbReference type="GeneID" id="92499739"/>
<dbReference type="Proteomes" id="UP000024547">
    <property type="component" value="Unassembled WGS sequence"/>
</dbReference>
<dbReference type="InterPro" id="IPR004358">
    <property type="entry name" value="Sig_transdc_His_kin-like_C"/>
</dbReference>
<dbReference type="EC" id="2.7.13.3" evidence="2"/>
<dbReference type="eggNOG" id="COG0784">
    <property type="taxonomic scope" value="Bacteria"/>
</dbReference>
<dbReference type="SMART" id="SM00388">
    <property type="entry name" value="HisKA"/>
    <property type="match status" value="1"/>
</dbReference>
<feature type="domain" description="Histidine kinase" evidence="6">
    <location>
        <begin position="21"/>
        <end position="237"/>
    </location>
</feature>
<evidence type="ECO:0000313" key="8">
    <source>
        <dbReference type="EMBL" id="HAE94550.1"/>
    </source>
</evidence>
<dbReference type="EMBL" id="DMBR01000252">
    <property type="protein sequence ID" value="HAE94550.1"/>
    <property type="molecule type" value="Genomic_DNA"/>
</dbReference>
<dbReference type="InterPro" id="IPR005467">
    <property type="entry name" value="His_kinase_dom"/>
</dbReference>
<keyword evidence="8" id="KW-0418">Kinase</keyword>
<dbReference type="Proteomes" id="UP000259173">
    <property type="component" value="Unassembled WGS sequence"/>
</dbReference>
<comment type="caution">
    <text evidence="9">The sequence shown here is derived from an EMBL/GenBank/DDBJ whole genome shotgun (WGS) entry which is preliminary data.</text>
</comment>
<keyword evidence="8" id="KW-0808">Transferase</keyword>
<dbReference type="Gene3D" id="3.30.565.10">
    <property type="entry name" value="Histidine kinase-like ATPase, C-terminal domain"/>
    <property type="match status" value="1"/>
</dbReference>